<feature type="transmembrane region" description="Helical" evidence="1">
    <location>
        <begin position="122"/>
        <end position="143"/>
    </location>
</feature>
<reference evidence="2" key="1">
    <citation type="submission" date="2020-04" db="EMBL/GenBank/DDBJ databases">
        <authorList>
            <person name="Zhang T."/>
        </authorList>
    </citation>
    <scope>NUCLEOTIDE SEQUENCE</scope>
    <source>
        <strain evidence="2">HKST-UBA17</strain>
    </source>
</reference>
<protein>
    <submittedName>
        <fullName evidence="2">Uncharacterized protein</fullName>
    </submittedName>
</protein>
<keyword evidence="1" id="KW-1133">Transmembrane helix</keyword>
<dbReference type="Proteomes" id="UP000741282">
    <property type="component" value="Unassembled WGS sequence"/>
</dbReference>
<dbReference type="AlphaFoldDB" id="A0A955KWU8"/>
<feature type="transmembrane region" description="Helical" evidence="1">
    <location>
        <begin position="56"/>
        <end position="77"/>
    </location>
</feature>
<dbReference type="EMBL" id="JAGQLN010000016">
    <property type="protein sequence ID" value="MCA9377072.1"/>
    <property type="molecule type" value="Genomic_DNA"/>
</dbReference>
<gene>
    <name evidence="2" type="ORF">KC685_04085</name>
</gene>
<comment type="caution">
    <text evidence="2">The sequence shown here is derived from an EMBL/GenBank/DDBJ whole genome shotgun (WGS) entry which is preliminary data.</text>
</comment>
<keyword evidence="1" id="KW-0812">Transmembrane</keyword>
<feature type="transmembrane region" description="Helical" evidence="1">
    <location>
        <begin position="84"/>
        <end position="102"/>
    </location>
</feature>
<proteinExistence type="predicted"/>
<evidence type="ECO:0000313" key="3">
    <source>
        <dbReference type="Proteomes" id="UP000741282"/>
    </source>
</evidence>
<sequence length="144" mass="16147">MGLLTILLTLFVMLELSNALALYFNPTLKQANAVGVFKAWDDSKANRETHNFVRYLVYWVAGTKLIFLSLLSVILIFGNDMTKLLGTLSLVISIGVYYWKMHPLLRVMDTNGELTPSGYSKQLGIMIFIIMFALLGGAVSFILY</sequence>
<name>A0A955KWU8_9BACT</name>
<organism evidence="2 3">
    <name type="scientific">Candidatus Dojkabacteria bacterium</name>
    <dbReference type="NCBI Taxonomy" id="2099670"/>
    <lineage>
        <taxon>Bacteria</taxon>
        <taxon>Candidatus Dojkabacteria</taxon>
    </lineage>
</organism>
<reference evidence="2" key="2">
    <citation type="journal article" date="2021" name="Microbiome">
        <title>Successional dynamics and alternative stable states in a saline activated sludge microbial community over 9 years.</title>
        <authorList>
            <person name="Wang Y."/>
            <person name="Ye J."/>
            <person name="Ju F."/>
            <person name="Liu L."/>
            <person name="Boyd J.A."/>
            <person name="Deng Y."/>
            <person name="Parks D.H."/>
            <person name="Jiang X."/>
            <person name="Yin X."/>
            <person name="Woodcroft B.J."/>
            <person name="Tyson G.W."/>
            <person name="Hugenholtz P."/>
            <person name="Polz M.F."/>
            <person name="Zhang T."/>
        </authorList>
    </citation>
    <scope>NUCLEOTIDE SEQUENCE</scope>
    <source>
        <strain evidence="2">HKST-UBA17</strain>
    </source>
</reference>
<evidence type="ECO:0000256" key="1">
    <source>
        <dbReference type="SAM" id="Phobius"/>
    </source>
</evidence>
<accession>A0A955KWU8</accession>
<keyword evidence="1" id="KW-0472">Membrane</keyword>
<evidence type="ECO:0000313" key="2">
    <source>
        <dbReference type="EMBL" id="MCA9377072.1"/>
    </source>
</evidence>